<dbReference type="Proteomes" id="UP000887569">
    <property type="component" value="Unplaced"/>
</dbReference>
<dbReference type="AlphaFoldDB" id="A0A915B2D8"/>
<feature type="compositionally biased region" description="Basic and acidic residues" evidence="1">
    <location>
        <begin position="1"/>
        <end position="106"/>
    </location>
</feature>
<sequence length="839" mass="96251">QILGDEIHLRDEEGERSNEVKRKQGKKKEEIMRRGEKRDEKKGEESAKNKEDAEKNEKEDGMKKGNGKQQKEEEKVSSAKEMDERKQREREGNDGEEKWMRREKQKGGGNGEEEGRGKQKDEVEGKEGRIRTSDGAKNVATVEGNGIRQGESLKKEEERSRTKDAQSRSGEQQPKEREWELSEKGEGQQRRVVDEEKKEGQEEEKGKKGEDKVEGKEEGRLGDENVEERKTMKQNGKKNEDEENSGGENEKYEEKKGEEKKTDEKELRELAERLRRREEELDRRERELEKREHRERQRREANEGTKGDEKERGQREGGLKTWSQETVKGAEEIRKEGEKGLKESTRKMVEEVEQRRDDNNGEEGEKSTQKRSHEERTTVGENKNLKKEEQRKQKEEDMKGEGEEALKVTVSAVRYSNVRILSSGFREPMQRSAVEYAIEAVNKFGSDYMHLAQHIMMNFEGKYGTAWHCIATDGDLGFFMHYDTHIHLCVGSAIIGLFKLLDVDKSSHTSMPLVSPDPYVMNKPIPSDLRVIKSGMRHDQQQYAIGLAVSAAERFTNDRMGMARYVVIGFEHVYGAPFHCVASSSHLLGFYVHNDANNYTYFRVAGVTFVLFRQQHQLGEVTSPPPGGAQPMDERTTQSIEYPGDARIISSGMPKDAQDFAISTTQAGLEQNFENEKMHMAQYIRNAFEEKYGAPFHCIVSDGHLGFYGRYDPERYIYFAVKHLTIFLFRHINASAPPVRIEEYVAPEDLTSEIRIAASGMTTTMTECAAHLAKEALEKYPEEKMHIAQHIVTGFEEWFGVPYHCVLSDGQLGFNVAYDLNNYTYFAVGPIAVFLFRNS</sequence>
<dbReference type="InterPro" id="IPR001372">
    <property type="entry name" value="Dynein_light_chain_typ-1/2"/>
</dbReference>
<dbReference type="SMART" id="SM01375">
    <property type="entry name" value="Dynein_light"/>
    <property type="match status" value="4"/>
</dbReference>
<proteinExistence type="predicted"/>
<feature type="region of interest" description="Disordered" evidence="1">
    <location>
        <begin position="1"/>
        <end position="402"/>
    </location>
</feature>
<accession>A0A915B2D8</accession>
<feature type="compositionally biased region" description="Basic and acidic residues" evidence="1">
    <location>
        <begin position="248"/>
        <end position="318"/>
    </location>
</feature>
<protein>
    <submittedName>
        <fullName evidence="3">Dynein light chain</fullName>
    </submittedName>
</protein>
<dbReference type="Pfam" id="PF01221">
    <property type="entry name" value="Dynein_light"/>
    <property type="match status" value="4"/>
</dbReference>
<feature type="compositionally biased region" description="Basic and acidic residues" evidence="1">
    <location>
        <begin position="173"/>
        <end position="231"/>
    </location>
</feature>
<reference evidence="3" key="1">
    <citation type="submission" date="2022-11" db="UniProtKB">
        <authorList>
            <consortium name="WormBaseParasite"/>
        </authorList>
    </citation>
    <scope>IDENTIFICATION</scope>
</reference>
<evidence type="ECO:0000313" key="3">
    <source>
        <dbReference type="WBParaSite" id="PgR024_g073_t02"/>
    </source>
</evidence>
<dbReference type="PANTHER" id="PTHR11886">
    <property type="entry name" value="DYNEIN LIGHT CHAIN"/>
    <property type="match status" value="1"/>
</dbReference>
<dbReference type="InterPro" id="IPR037177">
    <property type="entry name" value="DLC_sf"/>
</dbReference>
<keyword evidence="2" id="KW-1185">Reference proteome</keyword>
<dbReference type="CDD" id="cd21450">
    <property type="entry name" value="DLC-like_DYNLL1-like"/>
    <property type="match status" value="2"/>
</dbReference>
<feature type="compositionally biased region" description="Basic and acidic residues" evidence="1">
    <location>
        <begin position="328"/>
        <end position="402"/>
    </location>
</feature>
<dbReference type="WBParaSite" id="PgR024_g073_t02">
    <property type="protein sequence ID" value="PgR024_g073_t02"/>
    <property type="gene ID" value="PgR024_g073"/>
</dbReference>
<feature type="compositionally biased region" description="Basic and acidic residues" evidence="1">
    <location>
        <begin position="113"/>
        <end position="134"/>
    </location>
</feature>
<evidence type="ECO:0000313" key="2">
    <source>
        <dbReference type="Proteomes" id="UP000887569"/>
    </source>
</evidence>
<name>A0A915B2D8_PARUN</name>
<dbReference type="GO" id="GO:0045505">
    <property type="term" value="F:dynein intermediate chain binding"/>
    <property type="evidence" value="ECO:0007669"/>
    <property type="project" value="TreeGrafter"/>
</dbReference>
<organism evidence="2 3">
    <name type="scientific">Parascaris univalens</name>
    <name type="common">Nematode worm</name>
    <dbReference type="NCBI Taxonomy" id="6257"/>
    <lineage>
        <taxon>Eukaryota</taxon>
        <taxon>Metazoa</taxon>
        <taxon>Ecdysozoa</taxon>
        <taxon>Nematoda</taxon>
        <taxon>Chromadorea</taxon>
        <taxon>Rhabditida</taxon>
        <taxon>Spirurina</taxon>
        <taxon>Ascaridomorpha</taxon>
        <taxon>Ascaridoidea</taxon>
        <taxon>Ascarididae</taxon>
        <taxon>Parascaris</taxon>
    </lineage>
</organism>
<evidence type="ECO:0000256" key="1">
    <source>
        <dbReference type="SAM" id="MobiDB-lite"/>
    </source>
</evidence>
<dbReference type="Gene3D" id="3.30.740.10">
    <property type="entry name" value="Protein Inhibitor Of Neuronal Nitric Oxide Synthase"/>
    <property type="match status" value="4"/>
</dbReference>
<dbReference type="SUPFAM" id="SSF54648">
    <property type="entry name" value="DLC"/>
    <property type="match status" value="4"/>
</dbReference>
<dbReference type="GO" id="GO:0007017">
    <property type="term" value="P:microtubule-based process"/>
    <property type="evidence" value="ECO:0007669"/>
    <property type="project" value="InterPro"/>
</dbReference>
<feature type="compositionally biased region" description="Basic and acidic residues" evidence="1">
    <location>
        <begin position="151"/>
        <end position="166"/>
    </location>
</feature>
<dbReference type="PANTHER" id="PTHR11886:SF35">
    <property type="entry name" value="DYNEIN LIGHT CHAIN"/>
    <property type="match status" value="1"/>
</dbReference>
<dbReference type="GO" id="GO:0005868">
    <property type="term" value="C:cytoplasmic dynein complex"/>
    <property type="evidence" value="ECO:0007669"/>
    <property type="project" value="TreeGrafter"/>
</dbReference>